<dbReference type="RefSeq" id="WP_151530980.1">
    <property type="nucleotide sequence ID" value="NZ_JAPWIH010000010.1"/>
</dbReference>
<evidence type="ECO:0000256" key="1">
    <source>
        <dbReference type="ARBA" id="ARBA00004651"/>
    </source>
</evidence>
<evidence type="ECO:0000256" key="7">
    <source>
        <dbReference type="RuleBase" id="RU363032"/>
    </source>
</evidence>
<keyword evidence="6 7" id="KW-0472">Membrane</keyword>
<dbReference type="InterPro" id="IPR050366">
    <property type="entry name" value="BP-dependent_transpt_permease"/>
</dbReference>
<evidence type="ECO:0000313" key="10">
    <source>
        <dbReference type="Proteomes" id="UP000325576"/>
    </source>
</evidence>
<feature type="transmembrane region" description="Helical" evidence="7">
    <location>
        <begin position="150"/>
        <end position="168"/>
    </location>
</feature>
<proteinExistence type="inferred from homology"/>
<feature type="domain" description="ABC transmembrane type-1" evidence="8">
    <location>
        <begin position="87"/>
        <end position="273"/>
    </location>
</feature>
<dbReference type="InterPro" id="IPR035906">
    <property type="entry name" value="MetI-like_sf"/>
</dbReference>
<accession>A0A5N5E7F0</accession>
<evidence type="ECO:0000256" key="3">
    <source>
        <dbReference type="ARBA" id="ARBA00022475"/>
    </source>
</evidence>
<name>A0A5N5E7F0_RHOER</name>
<evidence type="ECO:0000256" key="6">
    <source>
        <dbReference type="ARBA" id="ARBA00023136"/>
    </source>
</evidence>
<feature type="transmembrane region" description="Helical" evidence="7">
    <location>
        <begin position="21"/>
        <end position="44"/>
    </location>
</feature>
<evidence type="ECO:0000256" key="4">
    <source>
        <dbReference type="ARBA" id="ARBA00022692"/>
    </source>
</evidence>
<evidence type="ECO:0000313" key="9">
    <source>
        <dbReference type="EMBL" id="KAB2586255.1"/>
    </source>
</evidence>
<dbReference type="InterPro" id="IPR000515">
    <property type="entry name" value="MetI-like"/>
</dbReference>
<dbReference type="Proteomes" id="UP000325576">
    <property type="component" value="Unassembled WGS sequence"/>
</dbReference>
<dbReference type="EMBL" id="MRBO01000227">
    <property type="protein sequence ID" value="KAB2586255.1"/>
    <property type="molecule type" value="Genomic_DNA"/>
</dbReference>
<reference evidence="9 10" key="1">
    <citation type="journal article" date="2017" name="Poromechanics V (2013)">
        <title>Genomic Characterization of the Arsenic-Tolerant Actinobacterium, &lt;i&gt;Rhodococcus erythropolis&lt;/i&gt; S43.</title>
        <authorList>
            <person name="Retamal-Morales G."/>
            <person name="Mehnert M."/>
            <person name="Schwabe R."/>
            <person name="Tischler D."/>
            <person name="Schloemann M."/>
            <person name="Levican G.J."/>
        </authorList>
    </citation>
    <scope>NUCLEOTIDE SEQUENCE [LARGE SCALE GENOMIC DNA]</scope>
    <source>
        <strain evidence="9 10">S43</strain>
    </source>
</reference>
<dbReference type="CDD" id="cd06261">
    <property type="entry name" value="TM_PBP2"/>
    <property type="match status" value="1"/>
</dbReference>
<evidence type="ECO:0000256" key="2">
    <source>
        <dbReference type="ARBA" id="ARBA00022448"/>
    </source>
</evidence>
<comment type="similarity">
    <text evidence="7">Belongs to the binding-protein-dependent transport system permease family.</text>
</comment>
<dbReference type="GO" id="GO:0005886">
    <property type="term" value="C:plasma membrane"/>
    <property type="evidence" value="ECO:0007669"/>
    <property type="project" value="UniProtKB-SubCell"/>
</dbReference>
<dbReference type="Pfam" id="PF00528">
    <property type="entry name" value="BPD_transp_1"/>
    <property type="match status" value="1"/>
</dbReference>
<dbReference type="AlphaFoldDB" id="A0A5N5E7F0"/>
<comment type="caution">
    <text evidence="9">The sequence shown here is derived from an EMBL/GenBank/DDBJ whole genome shotgun (WGS) entry which is preliminary data.</text>
</comment>
<gene>
    <name evidence="9" type="ORF">BS297_06195</name>
</gene>
<dbReference type="PANTHER" id="PTHR43386:SF1">
    <property type="entry name" value="D,D-DIPEPTIDE TRANSPORT SYSTEM PERMEASE PROTEIN DDPC-RELATED"/>
    <property type="match status" value="1"/>
</dbReference>
<comment type="subcellular location">
    <subcellularLocation>
        <location evidence="1 7">Cell membrane</location>
        <topology evidence="1 7">Multi-pass membrane protein</topology>
    </subcellularLocation>
</comment>
<sequence>MTVADQSVDERVRRSRPVGAALTHGQGLAGVLILVVIAVAGIAAPLLTHYGPNEQIEGANLLGASAQHWFGTDQVNRDVFARSLYGIRINLVIVLVAVPVGAIIGSLAGLVSSINSVADVIAQRIFDVILAFPLLILAITLVAITGPGVAPVIAVIVAAEIPLFGRLVRTTVLKVRELPFVESAEVIGAGRWWVLRKHVLPNAVEPLGVQIALSMSVAVFAESAMSFLGIGVRPPDPSLGSIIAGAIPNLDANPAYAIGPLVIVSALVLSFLLIAQGLGKARRI</sequence>
<feature type="transmembrane region" description="Helical" evidence="7">
    <location>
        <begin position="207"/>
        <end position="230"/>
    </location>
</feature>
<feature type="transmembrane region" description="Helical" evidence="7">
    <location>
        <begin position="125"/>
        <end position="144"/>
    </location>
</feature>
<keyword evidence="3" id="KW-1003">Cell membrane</keyword>
<organism evidence="9 10">
    <name type="scientific">Rhodococcus erythropolis</name>
    <name type="common">Arthrobacter picolinophilus</name>
    <dbReference type="NCBI Taxonomy" id="1833"/>
    <lineage>
        <taxon>Bacteria</taxon>
        <taxon>Bacillati</taxon>
        <taxon>Actinomycetota</taxon>
        <taxon>Actinomycetes</taxon>
        <taxon>Mycobacteriales</taxon>
        <taxon>Nocardiaceae</taxon>
        <taxon>Rhodococcus</taxon>
        <taxon>Rhodococcus erythropolis group</taxon>
    </lineage>
</organism>
<feature type="transmembrane region" description="Helical" evidence="7">
    <location>
        <begin position="255"/>
        <end position="275"/>
    </location>
</feature>
<keyword evidence="4 7" id="KW-0812">Transmembrane</keyword>
<dbReference type="GO" id="GO:0055085">
    <property type="term" value="P:transmembrane transport"/>
    <property type="evidence" value="ECO:0007669"/>
    <property type="project" value="InterPro"/>
</dbReference>
<feature type="transmembrane region" description="Helical" evidence="7">
    <location>
        <begin position="89"/>
        <end position="113"/>
    </location>
</feature>
<evidence type="ECO:0000256" key="5">
    <source>
        <dbReference type="ARBA" id="ARBA00022989"/>
    </source>
</evidence>
<keyword evidence="5 7" id="KW-1133">Transmembrane helix</keyword>
<evidence type="ECO:0000259" key="8">
    <source>
        <dbReference type="PROSITE" id="PS50928"/>
    </source>
</evidence>
<dbReference type="SUPFAM" id="SSF161098">
    <property type="entry name" value="MetI-like"/>
    <property type="match status" value="1"/>
</dbReference>
<protein>
    <submittedName>
        <fullName evidence="9">Peptide ABC transporter permease</fullName>
    </submittedName>
</protein>
<dbReference type="Gene3D" id="1.10.3720.10">
    <property type="entry name" value="MetI-like"/>
    <property type="match status" value="1"/>
</dbReference>
<dbReference type="PROSITE" id="PS50928">
    <property type="entry name" value="ABC_TM1"/>
    <property type="match status" value="1"/>
</dbReference>
<keyword evidence="2 7" id="KW-0813">Transport</keyword>
<dbReference type="PANTHER" id="PTHR43386">
    <property type="entry name" value="OLIGOPEPTIDE TRANSPORT SYSTEM PERMEASE PROTEIN APPC"/>
    <property type="match status" value="1"/>
</dbReference>